<reference evidence="3 5" key="1">
    <citation type="submission" date="2019-06" db="EMBL/GenBank/DDBJ databases">
        <title>Genomics analysis of Aphanomyces spp. identifies a new class of oomycete effector associated with host adaptation.</title>
        <authorList>
            <person name="Gaulin E."/>
        </authorList>
    </citation>
    <scope>NUCLEOTIDE SEQUENCE [LARGE SCALE GENOMIC DNA]</scope>
    <source>
        <strain evidence="3 5">E</strain>
    </source>
</reference>
<sequence length="414" mass="45995">GPSLVPVMIPLEAVEDLMRLFRSIPHSFDWDIDASAEVLRLMSEAKYARSIAVQGGDTTANVLMCGNQVKAIHGFVKEDTSWNVLHFLAQERAFLDHVVNVSANLECFPDLAMEMKVPNNWNARGKDTIIFDHILGTAGGELQPATSGPVICVKWTCFAKLLSTCEITNGVSIQPDLKWWKSKALPEPRRTVMLIDGSNLTLATQSDIDFAELLDEIQMRLQESISGVFTTMDDEFIMFPEVHWFDDVGMDESIVNGMKVVLPGMVIVKKFPMKSKTIKVNHNQPYTFNVQSGVDAGIAYDMGRLQSCDHLILATGDGDFAAPVAKLRNVENMEVTVLSTIDFCWVYVTSKCKLQIQPQSQAVGGCKQFHSRGRATATQPDHDIRQQLAQVCDPTHGGGHFREVRKNSGDRIPR</sequence>
<evidence type="ECO:0000313" key="3">
    <source>
        <dbReference type="EMBL" id="KAF0748139.1"/>
    </source>
</evidence>
<comment type="caution">
    <text evidence="3">The sequence shown here is derived from an EMBL/GenBank/DDBJ whole genome shotgun (WGS) entry which is preliminary data.</text>
</comment>
<dbReference type="EMBL" id="VJMI01013302">
    <property type="protein sequence ID" value="KAF0748139.1"/>
    <property type="molecule type" value="Genomic_DNA"/>
</dbReference>
<dbReference type="EMBL" id="VJMI01005605">
    <property type="protein sequence ID" value="KAF0768866.1"/>
    <property type="molecule type" value="Genomic_DNA"/>
</dbReference>
<feature type="domain" description="NYN" evidence="2">
    <location>
        <begin position="190"/>
        <end position="339"/>
    </location>
</feature>
<dbReference type="Gene3D" id="3.40.50.1010">
    <property type="entry name" value="5'-nuclease"/>
    <property type="match status" value="1"/>
</dbReference>
<dbReference type="AlphaFoldDB" id="A0A6A5AAK8"/>
<name>A0A6A5AAK8_APHAT</name>
<evidence type="ECO:0000313" key="5">
    <source>
        <dbReference type="Proteomes" id="UP000469452"/>
    </source>
</evidence>
<feature type="region of interest" description="Disordered" evidence="1">
    <location>
        <begin position="392"/>
        <end position="414"/>
    </location>
</feature>
<gene>
    <name evidence="4" type="ORF">AaE_002744</name>
    <name evidence="3" type="ORF">AaE_007454</name>
</gene>
<dbReference type="InterPro" id="IPR021139">
    <property type="entry name" value="NYN"/>
</dbReference>
<accession>A0A6A5AAK8</accession>
<organism evidence="3 5">
    <name type="scientific">Aphanomyces astaci</name>
    <name type="common">Crayfish plague agent</name>
    <dbReference type="NCBI Taxonomy" id="112090"/>
    <lineage>
        <taxon>Eukaryota</taxon>
        <taxon>Sar</taxon>
        <taxon>Stramenopiles</taxon>
        <taxon>Oomycota</taxon>
        <taxon>Saprolegniomycetes</taxon>
        <taxon>Saprolegniales</taxon>
        <taxon>Verrucalvaceae</taxon>
        <taxon>Aphanomyces</taxon>
    </lineage>
</organism>
<proteinExistence type="predicted"/>
<dbReference type="Pfam" id="PF01936">
    <property type="entry name" value="NYN"/>
    <property type="match status" value="1"/>
</dbReference>
<dbReference type="GO" id="GO:0004540">
    <property type="term" value="F:RNA nuclease activity"/>
    <property type="evidence" value="ECO:0007669"/>
    <property type="project" value="InterPro"/>
</dbReference>
<protein>
    <recommendedName>
        <fullName evidence="2">NYN domain-containing protein</fullName>
    </recommendedName>
</protein>
<evidence type="ECO:0000259" key="2">
    <source>
        <dbReference type="Pfam" id="PF01936"/>
    </source>
</evidence>
<evidence type="ECO:0000256" key="1">
    <source>
        <dbReference type="SAM" id="MobiDB-lite"/>
    </source>
</evidence>
<feature type="compositionally biased region" description="Basic and acidic residues" evidence="1">
    <location>
        <begin position="400"/>
        <end position="414"/>
    </location>
</feature>
<feature type="non-terminal residue" evidence="3">
    <location>
        <position position="1"/>
    </location>
</feature>
<evidence type="ECO:0000313" key="4">
    <source>
        <dbReference type="EMBL" id="KAF0768866.1"/>
    </source>
</evidence>
<dbReference type="VEuPathDB" id="FungiDB:H257_18719"/>
<dbReference type="Proteomes" id="UP000469452">
    <property type="component" value="Unassembled WGS sequence"/>
</dbReference>